<evidence type="ECO:0000256" key="1">
    <source>
        <dbReference type="ARBA" id="ARBA00010975"/>
    </source>
</evidence>
<gene>
    <name evidence="3" type="ORF">Bca52824_009461</name>
</gene>
<evidence type="ECO:0000313" key="3">
    <source>
        <dbReference type="EMBL" id="KAG2326733.1"/>
    </source>
</evidence>
<organism evidence="3 4">
    <name type="scientific">Brassica carinata</name>
    <name type="common">Ethiopian mustard</name>
    <name type="synonym">Abyssinian cabbage</name>
    <dbReference type="NCBI Taxonomy" id="52824"/>
    <lineage>
        <taxon>Eukaryota</taxon>
        <taxon>Viridiplantae</taxon>
        <taxon>Streptophyta</taxon>
        <taxon>Embryophyta</taxon>
        <taxon>Tracheophyta</taxon>
        <taxon>Spermatophyta</taxon>
        <taxon>Magnoliopsida</taxon>
        <taxon>eudicotyledons</taxon>
        <taxon>Gunneridae</taxon>
        <taxon>Pentapetalae</taxon>
        <taxon>rosids</taxon>
        <taxon>malvids</taxon>
        <taxon>Brassicales</taxon>
        <taxon>Brassicaceae</taxon>
        <taxon>Brassiceae</taxon>
        <taxon>Brassica</taxon>
    </lineage>
</organism>
<name>A0A8X7W9X4_BRACI</name>
<dbReference type="Pfam" id="PF03760">
    <property type="entry name" value="LEA_1"/>
    <property type="match status" value="1"/>
</dbReference>
<keyword evidence="4" id="KW-1185">Reference proteome</keyword>
<dbReference type="OrthoDB" id="695393at2759"/>
<dbReference type="PANTHER" id="PTHR33493:SF32">
    <property type="entry name" value="LATE EMBRYOGENESIS ABUNDANT PROTEIN 18"/>
    <property type="match status" value="1"/>
</dbReference>
<feature type="region of interest" description="Disordered" evidence="2">
    <location>
        <begin position="1"/>
        <end position="71"/>
    </location>
</feature>
<proteinExistence type="inferred from homology"/>
<accession>A0A8X7W9X4</accession>
<feature type="compositionally biased region" description="Basic and acidic residues" evidence="2">
    <location>
        <begin position="1"/>
        <end position="19"/>
    </location>
</feature>
<dbReference type="EMBL" id="JAAMPC010000002">
    <property type="protein sequence ID" value="KAG2326733.1"/>
    <property type="molecule type" value="Genomic_DNA"/>
</dbReference>
<evidence type="ECO:0000313" key="4">
    <source>
        <dbReference type="Proteomes" id="UP000886595"/>
    </source>
</evidence>
<sequence length="103" mass="11544">MHSAKEKISDMASTAKEKLNIGSAKAQGHAEKTMARTSEEKKMAHEREKSKEAQAKAELHESKAEHAADAQVHRHHLPGHTAYLAEPRALLITHRDRSKTKLY</sequence>
<protein>
    <submittedName>
        <fullName evidence="3">Uncharacterized protein</fullName>
    </submittedName>
</protein>
<dbReference type="GO" id="GO:0009793">
    <property type="term" value="P:embryo development ending in seed dormancy"/>
    <property type="evidence" value="ECO:0007669"/>
    <property type="project" value="InterPro"/>
</dbReference>
<evidence type="ECO:0000256" key="2">
    <source>
        <dbReference type="SAM" id="MobiDB-lite"/>
    </source>
</evidence>
<dbReference type="PANTHER" id="PTHR33493">
    <property type="entry name" value="LATE EMBRYOGENESIS ABUNDANT PROTEIN 6-RELATED"/>
    <property type="match status" value="1"/>
</dbReference>
<comment type="similarity">
    <text evidence="1">Belongs to the LEA type 1 family.</text>
</comment>
<dbReference type="Proteomes" id="UP000886595">
    <property type="component" value="Unassembled WGS sequence"/>
</dbReference>
<comment type="caution">
    <text evidence="3">The sequence shown here is derived from an EMBL/GenBank/DDBJ whole genome shotgun (WGS) entry which is preliminary data.</text>
</comment>
<feature type="compositionally biased region" description="Basic and acidic residues" evidence="2">
    <location>
        <begin position="28"/>
        <end position="71"/>
    </location>
</feature>
<reference evidence="3 4" key="1">
    <citation type="submission" date="2020-02" db="EMBL/GenBank/DDBJ databases">
        <authorList>
            <person name="Ma Q."/>
            <person name="Huang Y."/>
            <person name="Song X."/>
            <person name="Pei D."/>
        </authorList>
    </citation>
    <scope>NUCLEOTIDE SEQUENCE [LARGE SCALE GENOMIC DNA]</scope>
    <source>
        <strain evidence="3">Sxm20200214</strain>
        <tissue evidence="3">Leaf</tissue>
    </source>
</reference>
<dbReference type="AlphaFoldDB" id="A0A8X7W9X4"/>
<dbReference type="InterPro" id="IPR005513">
    <property type="entry name" value="LEA_1"/>
</dbReference>